<name>A0A1H1VV27_9ACTN</name>
<dbReference type="STRING" id="630515.SAMN04489812_3369"/>
<protein>
    <submittedName>
        <fullName evidence="1">Tryptophan 2,3-dioxygenase apoenzyme</fullName>
    </submittedName>
</protein>
<evidence type="ECO:0000313" key="1">
    <source>
        <dbReference type="EMBL" id="SDS88764.1"/>
    </source>
</evidence>
<dbReference type="GO" id="GO:0046872">
    <property type="term" value="F:metal ion binding"/>
    <property type="evidence" value="ECO:0007669"/>
    <property type="project" value="InterPro"/>
</dbReference>
<dbReference type="SUPFAM" id="SSF140959">
    <property type="entry name" value="Indolic compounds 2,3-dioxygenase-like"/>
    <property type="match status" value="1"/>
</dbReference>
<keyword evidence="1" id="KW-0223">Dioxygenase</keyword>
<keyword evidence="2" id="KW-1185">Reference proteome</keyword>
<dbReference type="GO" id="GO:0019442">
    <property type="term" value="P:L-tryptophan catabolic process to acetyl-CoA"/>
    <property type="evidence" value="ECO:0007669"/>
    <property type="project" value="TreeGrafter"/>
</dbReference>
<dbReference type="PANTHER" id="PTHR10138">
    <property type="entry name" value="TRYPTOPHAN 2,3-DIOXYGENASE"/>
    <property type="match status" value="1"/>
</dbReference>
<dbReference type="InterPro" id="IPR037217">
    <property type="entry name" value="Trp/Indoleamine_2_3_dOase-like"/>
</dbReference>
<dbReference type="GO" id="GO:0019441">
    <property type="term" value="P:L-tryptophan catabolic process to kynurenine"/>
    <property type="evidence" value="ECO:0007669"/>
    <property type="project" value="InterPro"/>
</dbReference>
<dbReference type="AlphaFoldDB" id="A0A1H1VV27"/>
<dbReference type="InterPro" id="IPR004981">
    <property type="entry name" value="Trp_2_3_dOase"/>
</dbReference>
<dbReference type="GO" id="GO:0020037">
    <property type="term" value="F:heme binding"/>
    <property type="evidence" value="ECO:0007669"/>
    <property type="project" value="InterPro"/>
</dbReference>
<accession>A0A1H1VV27</accession>
<dbReference type="RefSeq" id="WP_157683520.1">
    <property type="nucleotide sequence ID" value="NZ_LT629772.1"/>
</dbReference>
<dbReference type="OrthoDB" id="9776847at2"/>
<keyword evidence="1" id="KW-0560">Oxidoreductase</keyword>
<evidence type="ECO:0000313" key="2">
    <source>
        <dbReference type="Proteomes" id="UP000199103"/>
    </source>
</evidence>
<sequence length="240" mass="25728">MTALTYASYLRLAELLELQQLRAAAASPAVRGAEHLFIVAHQASELWVRQLLTDLEHAASALEGDDPDTTAEFLRRMVAVGGLLRAHLDVLGTMPGHRFADFRGELGTASGAQSRQFRQLDSALGLRRDHCRLMIALQSTCDRHRVTLTGLLSGGADGAPPALCEVARLMVDVARSIWQWKVGHLQLVAGMLGTDCTGTGGSSGTGYLGNRLDLPFPELFEALSAVQRPGSTLETSSQPA</sequence>
<dbReference type="PANTHER" id="PTHR10138:SF0">
    <property type="entry name" value="TRYPTOPHAN 2,3-DIOXYGENASE"/>
    <property type="match status" value="1"/>
</dbReference>
<reference evidence="1 2" key="1">
    <citation type="submission" date="2016-10" db="EMBL/GenBank/DDBJ databases">
        <authorList>
            <person name="de Groot N.N."/>
        </authorList>
    </citation>
    <scope>NUCLEOTIDE SEQUENCE [LARGE SCALE GENOMIC DNA]</scope>
    <source>
        <strain evidence="1 2">DSM 21800</strain>
    </source>
</reference>
<proteinExistence type="predicted"/>
<dbReference type="EMBL" id="LT629772">
    <property type="protein sequence ID" value="SDS88764.1"/>
    <property type="molecule type" value="Genomic_DNA"/>
</dbReference>
<dbReference type="Gene3D" id="1.20.58.480">
    <property type="match status" value="2"/>
</dbReference>
<organism evidence="1 2">
    <name type="scientific">Microlunatus soli</name>
    <dbReference type="NCBI Taxonomy" id="630515"/>
    <lineage>
        <taxon>Bacteria</taxon>
        <taxon>Bacillati</taxon>
        <taxon>Actinomycetota</taxon>
        <taxon>Actinomycetes</taxon>
        <taxon>Propionibacteriales</taxon>
        <taxon>Propionibacteriaceae</taxon>
        <taxon>Microlunatus</taxon>
    </lineage>
</organism>
<dbReference type="GO" id="GO:0004833">
    <property type="term" value="F:L-tryptophan 2,3-dioxygenase activity"/>
    <property type="evidence" value="ECO:0007669"/>
    <property type="project" value="InterPro"/>
</dbReference>
<dbReference type="Pfam" id="PF03301">
    <property type="entry name" value="Trp_dioxygenase"/>
    <property type="match status" value="2"/>
</dbReference>
<dbReference type="Proteomes" id="UP000199103">
    <property type="component" value="Chromosome I"/>
</dbReference>
<gene>
    <name evidence="1" type="ORF">SAMN04489812_3369</name>
</gene>